<name>A0AB38A834_9ACTN</name>
<protein>
    <submittedName>
        <fullName evidence="1">Uncharacterized protein</fullName>
    </submittedName>
</protein>
<evidence type="ECO:0000313" key="1">
    <source>
        <dbReference type="EMBL" id="SEB85843.1"/>
    </source>
</evidence>
<gene>
    <name evidence="1" type="ORF">SAMN04489746_1182</name>
</gene>
<dbReference type="RefSeq" id="WP_057001911.1">
    <property type="nucleotide sequence ID" value="NZ_FNSH01000001.1"/>
</dbReference>
<proteinExistence type="predicted"/>
<sequence>MNSIYLESLESVRSAIAETGLPVRIDELEDASSRVLEYMVSEGYEEQECSERFSELWEVWLSTGEASKEFKSIVFHLFKACPRVEFLGEHLFSLHDDLVDKDYLTHEQAMALIGSAERIVTLALHEKMCAYMITEHIGIEGLTFHSVQRMLRCVGLCPEFTKDDAVKVMKDDRAEVLRTFKDDDDDQALETLGNQLGKLDCPDSIVSTIKYLDRDVDHEPYMFMIHFELLPLEKYDRYPGKGVYEFSPRGEACNYLWHDEYRNPTQNPYLNNAKGFAALDMTWAENRKGKQGAKNGPVRLVELFAELGKLPYPSRRHAGCLIRRWLCRRLDRIQENRPEKLPLPAEKSRIRFLRHVSKGNTASLGVIDQRVCDFLAVLDQPEELRKKARGLGSSVNETNLSAAKIGDVEFVDYGNHSIVGYEAHGGQLRDEYIDLHLNTLARILSEKRLELREEADPAVWDITVKYVAHDISPLVKYATPAVVKVSDYDVTVLAITYSGLMDSLGGIEGLAEYEELFDSLVHEKVNYGAVPEPISKRYYELISL</sequence>
<comment type="caution">
    <text evidence="1">The sequence shown here is derived from an EMBL/GenBank/DDBJ whole genome shotgun (WGS) entry which is preliminary data.</text>
</comment>
<dbReference type="Proteomes" id="UP000183687">
    <property type="component" value="Unassembled WGS sequence"/>
</dbReference>
<reference evidence="1 2" key="1">
    <citation type="submission" date="2016-10" db="EMBL/GenBank/DDBJ databases">
        <authorList>
            <person name="Varghese N."/>
            <person name="Submissions S."/>
        </authorList>
    </citation>
    <scope>NUCLEOTIDE SEQUENCE [LARGE SCALE GENOMIC DNA]</scope>
    <source>
        <strain evidence="1 2">DSM 20586</strain>
    </source>
</reference>
<dbReference type="EMBL" id="FNSH01000001">
    <property type="protein sequence ID" value="SEB85843.1"/>
    <property type="molecule type" value="Genomic_DNA"/>
</dbReference>
<accession>A0AB38A834</accession>
<evidence type="ECO:0000313" key="2">
    <source>
        <dbReference type="Proteomes" id="UP000183687"/>
    </source>
</evidence>
<dbReference type="AlphaFoldDB" id="A0AB38A834"/>
<organism evidence="1 2">
    <name type="scientific">Atopobium minutum</name>
    <dbReference type="NCBI Taxonomy" id="1381"/>
    <lineage>
        <taxon>Bacteria</taxon>
        <taxon>Bacillati</taxon>
        <taxon>Actinomycetota</taxon>
        <taxon>Coriobacteriia</taxon>
        <taxon>Coriobacteriales</taxon>
        <taxon>Atopobiaceae</taxon>
        <taxon>Atopobium</taxon>
    </lineage>
</organism>